<dbReference type="GO" id="GO:0046933">
    <property type="term" value="F:proton-transporting ATP synthase activity, rotational mechanism"/>
    <property type="evidence" value="ECO:0007669"/>
    <property type="project" value="UniProtKB-UniRule"/>
</dbReference>
<comment type="function">
    <text evidence="4">Produces ATP from ADP in the presence of a proton gradient across the membrane.</text>
</comment>
<keyword evidence="3 4" id="KW-0406">Ion transport</keyword>
<proteinExistence type="inferred from homology"/>
<accession>A0A343JDZ9</accession>
<evidence type="ECO:0000313" key="7">
    <source>
        <dbReference type="Proteomes" id="UP000264883"/>
    </source>
</evidence>
<evidence type="ECO:0000256" key="2">
    <source>
        <dbReference type="ARBA" id="ARBA00022448"/>
    </source>
</evidence>
<evidence type="ECO:0000256" key="3">
    <source>
        <dbReference type="ARBA" id="ARBA00023065"/>
    </source>
</evidence>
<dbReference type="Gene3D" id="1.20.5.620">
    <property type="entry name" value="F1F0 ATP synthase subunit B, membrane domain"/>
    <property type="match status" value="1"/>
</dbReference>
<dbReference type="OrthoDB" id="1749765at2"/>
<evidence type="ECO:0000313" key="6">
    <source>
        <dbReference type="EMBL" id="ASW43757.1"/>
    </source>
</evidence>
<protein>
    <recommendedName>
        <fullName evidence="4">V-type proton ATPase subunit E</fullName>
    </recommendedName>
    <alternativeName>
        <fullName evidence="4">V-ATPase subunit E</fullName>
    </alternativeName>
</protein>
<dbReference type="RefSeq" id="WP_119865892.1">
    <property type="nucleotide sequence ID" value="NZ_CP016786.1"/>
</dbReference>
<evidence type="ECO:0000256" key="5">
    <source>
        <dbReference type="SAM" id="Coils"/>
    </source>
</evidence>
<dbReference type="SUPFAM" id="SSF160527">
    <property type="entry name" value="V-type ATPase subunit E-like"/>
    <property type="match status" value="1"/>
</dbReference>
<dbReference type="GO" id="GO:0005524">
    <property type="term" value="F:ATP binding"/>
    <property type="evidence" value="ECO:0007669"/>
    <property type="project" value="UniProtKB-UniRule"/>
</dbReference>
<organism evidence="6 7">
    <name type="scientific">Clostridium isatidis</name>
    <dbReference type="NCBI Taxonomy" id="182773"/>
    <lineage>
        <taxon>Bacteria</taxon>
        <taxon>Bacillati</taxon>
        <taxon>Bacillota</taxon>
        <taxon>Clostridia</taxon>
        <taxon>Eubacteriales</taxon>
        <taxon>Clostridiaceae</taxon>
        <taxon>Clostridium</taxon>
    </lineage>
</organism>
<evidence type="ECO:0000256" key="1">
    <source>
        <dbReference type="ARBA" id="ARBA00005901"/>
    </source>
</evidence>
<dbReference type="GO" id="GO:0046961">
    <property type="term" value="F:proton-transporting ATPase activity, rotational mechanism"/>
    <property type="evidence" value="ECO:0007669"/>
    <property type="project" value="InterPro"/>
</dbReference>
<dbReference type="EMBL" id="CP016786">
    <property type="protein sequence ID" value="ASW43757.1"/>
    <property type="molecule type" value="Genomic_DNA"/>
</dbReference>
<dbReference type="GO" id="GO:0033178">
    <property type="term" value="C:proton-transporting two-sector ATPase complex, catalytic domain"/>
    <property type="evidence" value="ECO:0007669"/>
    <property type="project" value="InterPro"/>
</dbReference>
<keyword evidence="5" id="KW-0175">Coiled coil</keyword>
<feature type="coiled-coil region" evidence="5">
    <location>
        <begin position="12"/>
        <end position="62"/>
    </location>
</feature>
<gene>
    <name evidence="4" type="primary">atpE</name>
    <name evidence="6" type="ORF">BEN51_09765</name>
</gene>
<keyword evidence="4" id="KW-0066">ATP synthesis</keyword>
<evidence type="ECO:0000256" key="4">
    <source>
        <dbReference type="HAMAP-Rule" id="MF_00311"/>
    </source>
</evidence>
<name>A0A343JDZ9_9CLOT</name>
<sequence>MADISNITSKILRDAEERKEVILAEANEEKEAILSKKTAEARKLEKEMIKKAEAEAKRRKEKIISSATLKVRNDKLAAKQEVIKKVFEESVEILSSIKGDDFLRFIKNSILSLGEIGEQKLILNKDGLEQVDLTFIYDLNQALGEKGNIKLSTEAGSFKGGFILESNGIEINNTFEALVDSLRDELEYEVAKVLFN</sequence>
<dbReference type="Pfam" id="PF01991">
    <property type="entry name" value="vATP-synt_E"/>
    <property type="match status" value="1"/>
</dbReference>
<reference evidence="6 7" key="1">
    <citation type="submission" date="2016-08" db="EMBL/GenBank/DDBJ databases">
        <title>Complete Genome Sequence Of The Indigo Reducing Clostridium isatidis DSM15098.</title>
        <authorList>
            <person name="Little G.T."/>
            <person name="Minton N.P."/>
        </authorList>
    </citation>
    <scope>NUCLEOTIDE SEQUENCE [LARGE SCALE GENOMIC DNA]</scope>
    <source>
        <strain evidence="6 7">DSM 15098</strain>
    </source>
</reference>
<keyword evidence="4" id="KW-0375">Hydrogen ion transport</keyword>
<dbReference type="KEGG" id="cia:BEN51_09765"/>
<keyword evidence="2 4" id="KW-0813">Transport</keyword>
<dbReference type="GO" id="GO:0042777">
    <property type="term" value="P:proton motive force-driven plasma membrane ATP synthesis"/>
    <property type="evidence" value="ECO:0007669"/>
    <property type="project" value="UniProtKB-UniRule"/>
</dbReference>
<comment type="similarity">
    <text evidence="1 4">Belongs to the V-ATPase E subunit family.</text>
</comment>
<dbReference type="HAMAP" id="MF_00311">
    <property type="entry name" value="ATP_synth_E_arch"/>
    <property type="match status" value="1"/>
</dbReference>
<dbReference type="InterPro" id="IPR002842">
    <property type="entry name" value="ATPase_V1_Esu"/>
</dbReference>
<dbReference type="AlphaFoldDB" id="A0A343JDZ9"/>
<dbReference type="Proteomes" id="UP000264883">
    <property type="component" value="Chromosome"/>
</dbReference>
<keyword evidence="7" id="KW-1185">Reference proteome</keyword>